<dbReference type="Proteomes" id="UP000289738">
    <property type="component" value="Chromosome B02"/>
</dbReference>
<accession>A0A445AEF0</accession>
<proteinExistence type="predicted"/>
<dbReference type="Pfam" id="PF03004">
    <property type="entry name" value="Transposase_24"/>
    <property type="match status" value="1"/>
</dbReference>
<keyword evidence="2" id="KW-1185">Reference proteome</keyword>
<dbReference type="EMBL" id="SDMP01000012">
    <property type="protein sequence ID" value="RYR24794.1"/>
    <property type="molecule type" value="Genomic_DNA"/>
</dbReference>
<dbReference type="AlphaFoldDB" id="A0A445AEF0"/>
<evidence type="ECO:0000313" key="1">
    <source>
        <dbReference type="EMBL" id="RYR24794.1"/>
    </source>
</evidence>
<dbReference type="InterPro" id="IPR004252">
    <property type="entry name" value="Probable_transposase_24"/>
</dbReference>
<reference evidence="1 2" key="1">
    <citation type="submission" date="2019-01" db="EMBL/GenBank/DDBJ databases">
        <title>Sequencing of cultivated peanut Arachis hypogaea provides insights into genome evolution and oil improvement.</title>
        <authorList>
            <person name="Chen X."/>
        </authorList>
    </citation>
    <scope>NUCLEOTIDE SEQUENCE [LARGE SCALE GENOMIC DNA]</scope>
    <source>
        <strain evidence="2">cv. Fuhuasheng</strain>
        <tissue evidence="1">Leaves</tissue>
    </source>
</reference>
<name>A0A445AEF0_ARAHY</name>
<organism evidence="1 2">
    <name type="scientific">Arachis hypogaea</name>
    <name type="common">Peanut</name>
    <dbReference type="NCBI Taxonomy" id="3818"/>
    <lineage>
        <taxon>Eukaryota</taxon>
        <taxon>Viridiplantae</taxon>
        <taxon>Streptophyta</taxon>
        <taxon>Embryophyta</taxon>
        <taxon>Tracheophyta</taxon>
        <taxon>Spermatophyta</taxon>
        <taxon>Magnoliopsida</taxon>
        <taxon>eudicotyledons</taxon>
        <taxon>Gunneridae</taxon>
        <taxon>Pentapetalae</taxon>
        <taxon>rosids</taxon>
        <taxon>fabids</taxon>
        <taxon>Fabales</taxon>
        <taxon>Fabaceae</taxon>
        <taxon>Papilionoideae</taxon>
        <taxon>50 kb inversion clade</taxon>
        <taxon>dalbergioids sensu lato</taxon>
        <taxon>Dalbergieae</taxon>
        <taxon>Pterocarpus clade</taxon>
        <taxon>Arachis</taxon>
    </lineage>
</organism>
<evidence type="ECO:0000313" key="2">
    <source>
        <dbReference type="Proteomes" id="UP000289738"/>
    </source>
</evidence>
<protein>
    <submittedName>
        <fullName evidence="1">Uncharacterized protein</fullName>
    </submittedName>
</protein>
<sequence>MLLNHFVQLKLIWDAYNNLMIRKICDHRAAKRLQQMMSNVRKGHDHLTLWICPSIKKELEAYFNNDEGFKHYHLMNVANRASPKSSKYTGESATLMKTKSRLSKSLDHEATLAETFKYTHTLKGNKQRFADERFAAHYEDYTQRLEAVTQQYQPSSGNDEADFETSVVDPNRVWRETAFKPYKNCRFGLGSFFASGSAPLRWRLPLPLPLPPALPIPKSCRLERGGAEADKGTSPASGAV</sequence>
<gene>
    <name evidence="1" type="ORF">Ahy_B02g058338</name>
</gene>
<comment type="caution">
    <text evidence="1">The sequence shown here is derived from an EMBL/GenBank/DDBJ whole genome shotgun (WGS) entry which is preliminary data.</text>
</comment>